<evidence type="ECO:0000256" key="8">
    <source>
        <dbReference type="ARBA" id="ARBA00025752"/>
    </source>
</evidence>
<keyword evidence="4 9" id="KW-1133">Transmembrane helix</keyword>
<dbReference type="AlphaFoldDB" id="J3MZZ3"/>
<reference evidence="10" key="2">
    <citation type="submission" date="2013-04" db="UniProtKB">
        <authorList>
            <consortium name="EnsemblPlants"/>
        </authorList>
    </citation>
    <scope>IDENTIFICATION</scope>
</reference>
<reference evidence="10" key="1">
    <citation type="journal article" date="2013" name="Nat. Commun.">
        <title>Whole-genome sequencing of Oryza brachyantha reveals mechanisms underlying Oryza genome evolution.</title>
        <authorList>
            <person name="Chen J."/>
            <person name="Huang Q."/>
            <person name="Gao D."/>
            <person name="Wang J."/>
            <person name="Lang Y."/>
            <person name="Liu T."/>
            <person name="Li B."/>
            <person name="Bai Z."/>
            <person name="Luis Goicoechea J."/>
            <person name="Liang C."/>
            <person name="Chen C."/>
            <person name="Zhang W."/>
            <person name="Sun S."/>
            <person name="Liao Y."/>
            <person name="Zhang X."/>
            <person name="Yang L."/>
            <person name="Song C."/>
            <person name="Wang M."/>
            <person name="Shi J."/>
            <person name="Liu G."/>
            <person name="Liu J."/>
            <person name="Zhou H."/>
            <person name="Zhou W."/>
            <person name="Yu Q."/>
            <person name="An N."/>
            <person name="Chen Y."/>
            <person name="Cai Q."/>
            <person name="Wang B."/>
            <person name="Liu B."/>
            <person name="Min J."/>
            <person name="Huang Y."/>
            <person name="Wu H."/>
            <person name="Li Z."/>
            <person name="Zhang Y."/>
            <person name="Yin Y."/>
            <person name="Song W."/>
            <person name="Jiang J."/>
            <person name="Jackson S.A."/>
            <person name="Wing R.A."/>
            <person name="Wang J."/>
            <person name="Chen M."/>
        </authorList>
    </citation>
    <scope>NUCLEOTIDE SEQUENCE [LARGE SCALE GENOMIC DNA]</scope>
    <source>
        <strain evidence="10">cv. IRGC 101232</strain>
    </source>
</reference>
<evidence type="ECO:0000256" key="5">
    <source>
        <dbReference type="ARBA" id="ARBA00023136"/>
    </source>
</evidence>
<proteinExistence type="inferred from homology"/>
<dbReference type="InterPro" id="IPR045033">
    <property type="entry name" value="PILS1/3/4/5/7"/>
</dbReference>
<evidence type="ECO:0000256" key="2">
    <source>
        <dbReference type="ARBA" id="ARBA00022448"/>
    </source>
</evidence>
<name>J3MZZ3_ORYBR</name>
<evidence type="ECO:0000256" key="7">
    <source>
        <dbReference type="ARBA" id="ARBA00025100"/>
    </source>
</evidence>
<dbReference type="Proteomes" id="UP000006038">
    <property type="component" value="Chromosome 9"/>
</dbReference>
<sequence length="426" mass="46216">MGFLALLLVASMPVVQVLLIGVVGAFLASGYSKILTSSALSDMNKIVFTVFTPSLMFVSLAKTVTLSDVISWWFMPINIGITFMAGGTLGWIACKILKPPQHFRGMIIAFCSAGNLGNLLLIVVPAVCDEDGNPFGKDSSRCRSLGLSYSSLSMALGGLYIWTHTYSLMKKRHQPDSIQCPADSDEECQAQKVKANGEAADADEETPLPLSAKIDEQNEEKQMRKTTDLSEMQEAPLLTCKGEVAKKGSWTNLKETIHHVVEELTAPATLSAILGFVVGLVPWLKSLVIGDNAPLKVIQDSIQLMGNGTIPCVTLILGGNLTKGLRKSELKRTVIITIVCIRYVILPLVGIAVVRAAHGVGFLPHDPLYRYVLMMQFALPPAMTIGTMAQLFDVAQEECSVIFLWTYLVASIALTTWSTVFMSILS</sequence>
<dbReference type="EnsemblPlants" id="OB09G25720.1">
    <property type="protein sequence ID" value="OB09G25720.1"/>
    <property type="gene ID" value="OB09G25720"/>
</dbReference>
<evidence type="ECO:0000256" key="6">
    <source>
        <dbReference type="ARBA" id="ARBA00023294"/>
    </source>
</evidence>
<dbReference type="HOGENOM" id="CLU_044945_0_0_1"/>
<feature type="transmembrane region" description="Helical" evidence="9">
    <location>
        <begin position="43"/>
        <end position="61"/>
    </location>
</feature>
<dbReference type="Gramene" id="OB09G25720.1">
    <property type="protein sequence ID" value="OB09G25720.1"/>
    <property type="gene ID" value="OB09G25720"/>
</dbReference>
<organism evidence="10">
    <name type="scientific">Oryza brachyantha</name>
    <name type="common">malo sina</name>
    <dbReference type="NCBI Taxonomy" id="4533"/>
    <lineage>
        <taxon>Eukaryota</taxon>
        <taxon>Viridiplantae</taxon>
        <taxon>Streptophyta</taxon>
        <taxon>Embryophyta</taxon>
        <taxon>Tracheophyta</taxon>
        <taxon>Spermatophyta</taxon>
        <taxon>Magnoliopsida</taxon>
        <taxon>Liliopsida</taxon>
        <taxon>Poales</taxon>
        <taxon>Poaceae</taxon>
        <taxon>BOP clade</taxon>
        <taxon>Oryzoideae</taxon>
        <taxon>Oryzeae</taxon>
        <taxon>Oryzinae</taxon>
        <taxon>Oryza</taxon>
    </lineage>
</organism>
<dbReference type="GO" id="GO:0009734">
    <property type="term" value="P:auxin-activated signaling pathway"/>
    <property type="evidence" value="ECO:0007669"/>
    <property type="project" value="UniProtKB-KW"/>
</dbReference>
<accession>J3MZZ3</accession>
<evidence type="ECO:0008006" key="12">
    <source>
        <dbReference type="Google" id="ProtNLM"/>
    </source>
</evidence>
<comment type="function">
    <text evidence="7">Involved in cellular auxin homeostasis by regulating auxin metabolism. Regulates intracellular auxin accumulation at the endoplasmic reticulum and thus auxin availability for nuclear auxin signaling.</text>
</comment>
<evidence type="ECO:0000256" key="1">
    <source>
        <dbReference type="ARBA" id="ARBA00004477"/>
    </source>
</evidence>
<dbReference type="Pfam" id="PF03547">
    <property type="entry name" value="Mem_trans"/>
    <property type="match status" value="1"/>
</dbReference>
<dbReference type="GO" id="GO:0005789">
    <property type="term" value="C:endoplasmic reticulum membrane"/>
    <property type="evidence" value="ECO:0007669"/>
    <property type="project" value="UniProtKB-SubCell"/>
</dbReference>
<protein>
    <recommendedName>
        <fullName evidence="12">Auxin efflux carrier family protein</fullName>
    </recommendedName>
</protein>
<dbReference type="eggNOG" id="KOG2722">
    <property type="taxonomic scope" value="Eukaryota"/>
</dbReference>
<dbReference type="GO" id="GO:0080162">
    <property type="term" value="P:endoplasmic reticulum to cytosol auxin transport"/>
    <property type="evidence" value="ECO:0007669"/>
    <property type="project" value="InterPro"/>
</dbReference>
<keyword evidence="11" id="KW-1185">Reference proteome</keyword>
<dbReference type="InterPro" id="IPR004776">
    <property type="entry name" value="Mem_transp_PIN-like"/>
</dbReference>
<evidence type="ECO:0000256" key="4">
    <source>
        <dbReference type="ARBA" id="ARBA00022989"/>
    </source>
</evidence>
<dbReference type="PANTHER" id="PTHR31651">
    <property type="match status" value="1"/>
</dbReference>
<evidence type="ECO:0000256" key="3">
    <source>
        <dbReference type="ARBA" id="ARBA00022692"/>
    </source>
</evidence>
<feature type="transmembrane region" description="Helical" evidence="9">
    <location>
        <begin position="106"/>
        <end position="127"/>
    </location>
</feature>
<evidence type="ECO:0000256" key="9">
    <source>
        <dbReference type="SAM" id="Phobius"/>
    </source>
</evidence>
<feature type="transmembrane region" description="Helical" evidence="9">
    <location>
        <begin position="368"/>
        <end position="389"/>
    </location>
</feature>
<keyword evidence="5 9" id="KW-0472">Membrane</keyword>
<dbReference type="STRING" id="4533.J3MZZ3"/>
<feature type="transmembrane region" description="Helical" evidence="9">
    <location>
        <begin position="147"/>
        <end position="163"/>
    </location>
</feature>
<feature type="transmembrane region" description="Helical" evidence="9">
    <location>
        <begin position="73"/>
        <end position="94"/>
    </location>
</feature>
<feature type="transmembrane region" description="Helical" evidence="9">
    <location>
        <begin position="401"/>
        <end position="425"/>
    </location>
</feature>
<dbReference type="PANTHER" id="PTHR31651:SF3">
    <property type="entry name" value="PROTEIN PIN-LIKES 7"/>
    <property type="match status" value="1"/>
</dbReference>
<evidence type="ECO:0000313" key="10">
    <source>
        <dbReference type="EnsemblPlants" id="OB09G25720.1"/>
    </source>
</evidence>
<evidence type="ECO:0000313" key="11">
    <source>
        <dbReference type="Proteomes" id="UP000006038"/>
    </source>
</evidence>
<keyword evidence="3 9" id="KW-0812">Transmembrane</keyword>
<comment type="similarity">
    <text evidence="8">Belongs to the auxin efflux carrier (TC 2.A.69.2) family.</text>
</comment>
<feature type="transmembrane region" description="Helical" evidence="9">
    <location>
        <begin position="6"/>
        <end position="31"/>
    </location>
</feature>
<dbReference type="OMA" id="LMLQFTV"/>
<keyword evidence="2" id="KW-0813">Transport</keyword>
<comment type="subcellular location">
    <subcellularLocation>
        <location evidence="1">Endoplasmic reticulum membrane</location>
        <topology evidence="1">Multi-pass membrane protein</topology>
    </subcellularLocation>
</comment>
<keyword evidence="6" id="KW-0927">Auxin signaling pathway</keyword>
<feature type="transmembrane region" description="Helical" evidence="9">
    <location>
        <begin position="334"/>
        <end position="356"/>
    </location>
</feature>